<evidence type="ECO:0000313" key="2">
    <source>
        <dbReference type="EMBL" id="VDM95758.1"/>
    </source>
</evidence>
<dbReference type="OMA" id="FCLVVEA"/>
<proteinExistence type="predicted"/>
<keyword evidence="3" id="KW-1185">Reference proteome</keyword>
<dbReference type="OrthoDB" id="5807749at2759"/>
<sequence length="234" mass="27141">MWLLHYERTICFICTLIELVLSDQLVSAYHLSTTTRKSRDDQQLTYLSPFNQSIHNVHMDDGPICFWNCPKLQPEMALQNCPKLKRGLICGKYQIYHDYRPCPTATIFCRRNMTNFKEAGVYVAVIATDLANKKHGLYIVPYVDRENGIVQPLVLEKPYHGNFGRGDLFCGSNGHWVLHDTTYQFEVEKIFCLIVHARNLNHVLDLKNPTYDRITPIKPFEVGDPEFFGFSESY</sequence>
<organism evidence="4">
    <name type="scientific">Thelazia callipaeda</name>
    <name type="common">Oriental eyeworm</name>
    <name type="synonym">Parasitic nematode</name>
    <dbReference type="NCBI Taxonomy" id="103827"/>
    <lineage>
        <taxon>Eukaryota</taxon>
        <taxon>Metazoa</taxon>
        <taxon>Ecdysozoa</taxon>
        <taxon>Nematoda</taxon>
        <taxon>Chromadorea</taxon>
        <taxon>Rhabditida</taxon>
        <taxon>Spirurina</taxon>
        <taxon>Spiruromorpha</taxon>
        <taxon>Thelazioidea</taxon>
        <taxon>Thelaziidae</taxon>
        <taxon>Thelazia</taxon>
    </lineage>
</organism>
<dbReference type="WBParaSite" id="TCLT_0000069001-mRNA-1">
    <property type="protein sequence ID" value="TCLT_0000069001-mRNA-1"/>
    <property type="gene ID" value="TCLT_0000069001"/>
</dbReference>
<dbReference type="EMBL" id="UYYF01000057">
    <property type="protein sequence ID" value="VDM95758.1"/>
    <property type="molecule type" value="Genomic_DNA"/>
</dbReference>
<gene>
    <name evidence="2" type="ORF">TCLT_LOCUS691</name>
</gene>
<protein>
    <submittedName>
        <fullName evidence="2 4">Uncharacterized protein</fullName>
    </submittedName>
</protein>
<accession>A0A0N5CKS9</accession>
<evidence type="ECO:0000313" key="4">
    <source>
        <dbReference type="WBParaSite" id="TCLT_0000069001-mRNA-1"/>
    </source>
</evidence>
<name>A0A0N5CKS9_THECL</name>
<keyword evidence="1" id="KW-0732">Signal</keyword>
<feature type="signal peptide" evidence="1">
    <location>
        <begin position="1"/>
        <end position="22"/>
    </location>
</feature>
<dbReference type="AlphaFoldDB" id="A0A0N5CKS9"/>
<reference evidence="2 3" key="2">
    <citation type="submission" date="2018-11" db="EMBL/GenBank/DDBJ databases">
        <authorList>
            <consortium name="Pathogen Informatics"/>
        </authorList>
    </citation>
    <scope>NUCLEOTIDE SEQUENCE [LARGE SCALE GENOMIC DNA]</scope>
</reference>
<dbReference type="Proteomes" id="UP000276776">
    <property type="component" value="Unassembled WGS sequence"/>
</dbReference>
<evidence type="ECO:0000313" key="3">
    <source>
        <dbReference type="Proteomes" id="UP000276776"/>
    </source>
</evidence>
<reference evidence="4" key="1">
    <citation type="submission" date="2017-02" db="UniProtKB">
        <authorList>
            <consortium name="WormBaseParasite"/>
        </authorList>
    </citation>
    <scope>IDENTIFICATION</scope>
</reference>
<feature type="chain" id="PRO_5043126284" evidence="1">
    <location>
        <begin position="23"/>
        <end position="234"/>
    </location>
</feature>
<evidence type="ECO:0000256" key="1">
    <source>
        <dbReference type="SAM" id="SignalP"/>
    </source>
</evidence>